<dbReference type="Proteomes" id="UP000008372">
    <property type="component" value="Unassembled WGS sequence"/>
</dbReference>
<organism evidence="1 2">
    <name type="scientific">Paraglaciecola agarilytica NO2</name>
    <dbReference type="NCBI Taxonomy" id="1125747"/>
    <lineage>
        <taxon>Bacteria</taxon>
        <taxon>Pseudomonadati</taxon>
        <taxon>Pseudomonadota</taxon>
        <taxon>Gammaproteobacteria</taxon>
        <taxon>Alteromonadales</taxon>
        <taxon>Alteromonadaceae</taxon>
        <taxon>Paraglaciecola</taxon>
    </lineage>
</organism>
<keyword evidence="2" id="KW-1185">Reference proteome</keyword>
<dbReference type="InterPro" id="IPR011008">
    <property type="entry name" value="Dimeric_a/b-barrel"/>
</dbReference>
<dbReference type="Gene3D" id="3.30.70.100">
    <property type="match status" value="1"/>
</dbReference>
<name>A0ABQ0IAB4_9ALTE</name>
<evidence type="ECO:0008006" key="3">
    <source>
        <dbReference type="Google" id="ProtNLM"/>
    </source>
</evidence>
<proteinExistence type="predicted"/>
<gene>
    <name evidence="1" type="ORF">GAGA_3349</name>
</gene>
<evidence type="ECO:0000313" key="2">
    <source>
        <dbReference type="Proteomes" id="UP000008372"/>
    </source>
</evidence>
<dbReference type="PANTHER" id="PTHR40260">
    <property type="entry name" value="BLR8190 PROTEIN"/>
    <property type="match status" value="1"/>
</dbReference>
<dbReference type="PANTHER" id="PTHR40260:SF2">
    <property type="entry name" value="BLR8190 PROTEIN"/>
    <property type="match status" value="1"/>
</dbReference>
<dbReference type="InterPro" id="IPR009799">
    <property type="entry name" value="EthD_dom"/>
</dbReference>
<dbReference type="NCBIfam" id="TIGR02118">
    <property type="entry name" value="EthD family reductase"/>
    <property type="match status" value="1"/>
</dbReference>
<dbReference type="RefSeq" id="WP_008305042.1">
    <property type="nucleotide sequence ID" value="NZ_BAEK01000054.1"/>
</dbReference>
<sequence length="104" mass="11962">MIRVAIMYPNKPGNEFNSNYYRSFHLDLVKEKYTPFGLQRIELDEAKVLEGPQKAPYFAIGYLIFETTREFLTAIKEAGEEIMADVENFTNTSPVVQVSQFSTL</sequence>
<comment type="caution">
    <text evidence="1">The sequence shown here is derived from an EMBL/GenBank/DDBJ whole genome shotgun (WGS) entry which is preliminary data.</text>
</comment>
<dbReference type="EMBL" id="BAEK01000054">
    <property type="protein sequence ID" value="GAC06183.1"/>
    <property type="molecule type" value="Genomic_DNA"/>
</dbReference>
<evidence type="ECO:0000313" key="1">
    <source>
        <dbReference type="EMBL" id="GAC06183.1"/>
    </source>
</evidence>
<reference evidence="1 2" key="1">
    <citation type="journal article" date="2014" name="Environ. Microbiol.">
        <title>Comparative genomics of the marine bacterial genus Glaciecola reveals the high degree of genomic diversity and genomic characteristic for cold adaptation.</title>
        <authorList>
            <person name="Qin Q.L."/>
            <person name="Xie B.B."/>
            <person name="Yu Y."/>
            <person name="Shu Y.L."/>
            <person name="Rong J.C."/>
            <person name="Zhang Y.J."/>
            <person name="Zhao D.L."/>
            <person name="Chen X.L."/>
            <person name="Zhang X.Y."/>
            <person name="Chen B."/>
            <person name="Zhou B.C."/>
            <person name="Zhang Y.Z."/>
        </authorList>
    </citation>
    <scope>NUCLEOTIDE SEQUENCE [LARGE SCALE GENOMIC DNA]</scope>
    <source>
        <strain evidence="1 2">NO2</strain>
    </source>
</reference>
<dbReference type="SUPFAM" id="SSF54909">
    <property type="entry name" value="Dimeric alpha+beta barrel"/>
    <property type="match status" value="1"/>
</dbReference>
<accession>A0ABQ0IAB4</accession>
<protein>
    <recommendedName>
        <fullName evidence="3">Ethyl tert-butyl ether degradation EthD</fullName>
    </recommendedName>
</protein>